<dbReference type="Proteomes" id="UP000313645">
    <property type="component" value="Unassembled WGS sequence"/>
</dbReference>
<evidence type="ECO:0000256" key="1">
    <source>
        <dbReference type="SAM" id="MobiDB-lite"/>
    </source>
</evidence>
<feature type="compositionally biased region" description="Basic and acidic residues" evidence="1">
    <location>
        <begin position="1"/>
        <end position="11"/>
    </location>
</feature>
<protein>
    <submittedName>
        <fullName evidence="2">Uncharacterized protein</fullName>
    </submittedName>
</protein>
<reference evidence="2 3" key="1">
    <citation type="submission" date="2019-02" db="EMBL/GenBank/DDBJ databases">
        <title>Marinobacter halodurans sp. nov., a marine bacterium isolated from sea tidal flat.</title>
        <authorList>
            <person name="Yoo Y."/>
            <person name="Lee D.W."/>
            <person name="Kim B.S."/>
            <person name="Kim J.-J."/>
        </authorList>
    </citation>
    <scope>NUCLEOTIDE SEQUENCE [LARGE SCALE GENOMIC DNA]</scope>
    <source>
        <strain evidence="2 3">YJ-S3-2</strain>
    </source>
</reference>
<comment type="caution">
    <text evidence="2">The sequence shown here is derived from an EMBL/GenBank/DDBJ whole genome shotgun (WGS) entry which is preliminary data.</text>
</comment>
<gene>
    <name evidence="2" type="ORF">EZI54_19010</name>
</gene>
<evidence type="ECO:0000313" key="2">
    <source>
        <dbReference type="EMBL" id="TBW49806.1"/>
    </source>
</evidence>
<dbReference type="RefSeq" id="WP_131483463.1">
    <property type="nucleotide sequence ID" value="NZ_SJDL01000038.1"/>
</dbReference>
<dbReference type="EMBL" id="SJDL01000038">
    <property type="protein sequence ID" value="TBW49806.1"/>
    <property type="molecule type" value="Genomic_DNA"/>
</dbReference>
<proteinExistence type="predicted"/>
<accession>A0ABY1ZJP8</accession>
<feature type="compositionally biased region" description="Polar residues" evidence="1">
    <location>
        <begin position="12"/>
        <end position="21"/>
    </location>
</feature>
<keyword evidence="3" id="KW-1185">Reference proteome</keyword>
<evidence type="ECO:0000313" key="3">
    <source>
        <dbReference type="Proteomes" id="UP000313645"/>
    </source>
</evidence>
<organism evidence="2 3">
    <name type="scientific">Marinobacter halodurans</name>
    <dbReference type="NCBI Taxonomy" id="2528979"/>
    <lineage>
        <taxon>Bacteria</taxon>
        <taxon>Pseudomonadati</taxon>
        <taxon>Pseudomonadota</taxon>
        <taxon>Gammaproteobacteria</taxon>
        <taxon>Pseudomonadales</taxon>
        <taxon>Marinobacteraceae</taxon>
        <taxon>Marinobacter</taxon>
    </lineage>
</organism>
<sequence>MLKVTDLHDPTGTRQPHQPNLNRHESVREHLQERLNREVADLEERIEALRRSRAPHTAIIIATYERMIDRKKGFMSTWGMGTQAGSQRRSN</sequence>
<feature type="region of interest" description="Disordered" evidence="1">
    <location>
        <begin position="1"/>
        <end position="23"/>
    </location>
</feature>
<name>A0ABY1ZJP8_9GAMM</name>